<keyword evidence="1" id="KW-0436">Ligase</keyword>
<reference evidence="3" key="1">
    <citation type="submission" date="2018-05" db="EMBL/GenBank/DDBJ databases">
        <authorList>
            <person name="Lanie J.A."/>
            <person name="Ng W.-L."/>
            <person name="Kazmierczak K.M."/>
            <person name="Andrzejewski T.M."/>
            <person name="Davidsen T.M."/>
            <person name="Wayne K.J."/>
            <person name="Tettelin H."/>
            <person name="Glass J.I."/>
            <person name="Rusch D."/>
            <person name="Podicherti R."/>
            <person name="Tsui H.-C.T."/>
            <person name="Winkler M.E."/>
        </authorList>
    </citation>
    <scope>NUCLEOTIDE SEQUENCE</scope>
</reference>
<evidence type="ECO:0000259" key="2">
    <source>
        <dbReference type="PROSITE" id="PS51733"/>
    </source>
</evidence>
<gene>
    <name evidence="3" type="ORF">METZ01_LOCUS84931</name>
</gene>
<accession>A0A381UXI3</accession>
<dbReference type="InterPro" id="IPR004408">
    <property type="entry name" value="Biotin_CoA_COase_ligase"/>
</dbReference>
<feature type="domain" description="BPL/LPL catalytic" evidence="2">
    <location>
        <begin position="5"/>
        <end position="196"/>
    </location>
</feature>
<dbReference type="NCBIfam" id="TIGR00121">
    <property type="entry name" value="birA_ligase"/>
    <property type="match status" value="1"/>
</dbReference>
<dbReference type="GO" id="GO:0004077">
    <property type="term" value="F:biotin--[biotin carboxyl-carrier protein] ligase activity"/>
    <property type="evidence" value="ECO:0007669"/>
    <property type="project" value="InterPro"/>
</dbReference>
<dbReference type="EMBL" id="UINC01007214">
    <property type="protein sequence ID" value="SVA32077.1"/>
    <property type="molecule type" value="Genomic_DNA"/>
</dbReference>
<dbReference type="PANTHER" id="PTHR12835">
    <property type="entry name" value="BIOTIN PROTEIN LIGASE"/>
    <property type="match status" value="1"/>
</dbReference>
<protein>
    <recommendedName>
        <fullName evidence="2">BPL/LPL catalytic domain-containing protein</fullName>
    </recommendedName>
</protein>
<dbReference type="CDD" id="cd16442">
    <property type="entry name" value="BPL"/>
    <property type="match status" value="1"/>
</dbReference>
<dbReference type="PROSITE" id="PS51733">
    <property type="entry name" value="BPL_LPL_CATALYTIC"/>
    <property type="match status" value="1"/>
</dbReference>
<evidence type="ECO:0000313" key="3">
    <source>
        <dbReference type="EMBL" id="SVA32077.1"/>
    </source>
</evidence>
<sequence length="267" mass="29745">MIFTNLVQANLHTKILGQVIEYYTQLDSTNEEAWEMIDEGVKPGTVIITDRQLCGKGRNGTKWQSNADRSLTFSVVIQPNNLSGSMSGLFSLLSGVAIIRAFQDMHIDGGLKWPNDIMAKGKKLGGILCESRIQGKSIKWVVIGIGINVNEMADDFENDISHSATSLYLEVGDFIQRERLLAAILNHLEILLNELNENSESFDINKYWIPHCIHSNEQITFQDAGQVRQGLFTNLKKNGECVIEINGTTESFTGAVIKNMRGLDIID</sequence>
<dbReference type="InterPro" id="IPR004143">
    <property type="entry name" value="BPL_LPL_catalytic"/>
</dbReference>
<dbReference type="Pfam" id="PF03099">
    <property type="entry name" value="BPL_LplA_LipB"/>
    <property type="match status" value="1"/>
</dbReference>
<dbReference type="AlphaFoldDB" id="A0A381UXI3"/>
<dbReference type="PANTHER" id="PTHR12835:SF5">
    <property type="entry name" value="BIOTIN--PROTEIN LIGASE"/>
    <property type="match status" value="1"/>
</dbReference>
<evidence type="ECO:0000256" key="1">
    <source>
        <dbReference type="ARBA" id="ARBA00022598"/>
    </source>
</evidence>
<dbReference type="InterPro" id="IPR045864">
    <property type="entry name" value="aa-tRNA-synth_II/BPL/LPL"/>
</dbReference>
<proteinExistence type="predicted"/>
<dbReference type="SUPFAM" id="SSF55681">
    <property type="entry name" value="Class II aaRS and biotin synthetases"/>
    <property type="match status" value="1"/>
</dbReference>
<name>A0A381UXI3_9ZZZZ</name>
<dbReference type="Gene3D" id="3.30.930.10">
    <property type="entry name" value="Bira Bifunctional Protein, Domain 2"/>
    <property type="match status" value="1"/>
</dbReference>
<dbReference type="GO" id="GO:0005737">
    <property type="term" value="C:cytoplasm"/>
    <property type="evidence" value="ECO:0007669"/>
    <property type="project" value="TreeGrafter"/>
</dbReference>
<organism evidence="3">
    <name type="scientific">marine metagenome</name>
    <dbReference type="NCBI Taxonomy" id="408172"/>
    <lineage>
        <taxon>unclassified sequences</taxon>
        <taxon>metagenomes</taxon>
        <taxon>ecological metagenomes</taxon>
    </lineage>
</organism>